<reference evidence="3" key="1">
    <citation type="submission" date="2023-07" db="EMBL/GenBank/DDBJ databases">
        <title>Chromosome-level Genome Assembly of Striped Snakehead (Channa striata).</title>
        <authorList>
            <person name="Liu H."/>
        </authorList>
    </citation>
    <scope>NUCLEOTIDE SEQUENCE</scope>
    <source>
        <strain evidence="3">Gz</strain>
        <tissue evidence="3">Muscle</tissue>
    </source>
</reference>
<dbReference type="EMBL" id="JAUPFM010000003">
    <property type="protein sequence ID" value="KAK2856732.1"/>
    <property type="molecule type" value="Genomic_DNA"/>
</dbReference>
<feature type="coiled-coil region" evidence="1">
    <location>
        <begin position="1786"/>
        <end position="1823"/>
    </location>
</feature>
<evidence type="ECO:0000313" key="3">
    <source>
        <dbReference type="EMBL" id="KAK2856732.1"/>
    </source>
</evidence>
<dbReference type="Proteomes" id="UP001187415">
    <property type="component" value="Unassembled WGS sequence"/>
</dbReference>
<dbReference type="PANTHER" id="PTHR12268">
    <property type="entry name" value="E3 UBIQUITIN-PROTEIN LIGASE KCMF1"/>
    <property type="match status" value="1"/>
</dbReference>
<dbReference type="GO" id="GO:0005886">
    <property type="term" value="C:plasma membrane"/>
    <property type="evidence" value="ECO:0007669"/>
    <property type="project" value="TreeGrafter"/>
</dbReference>
<dbReference type="FunFam" id="1.20.58.60:FF:000070">
    <property type="entry name" value="utrophin isoform X1"/>
    <property type="match status" value="1"/>
</dbReference>
<sequence length="1941" mass="223181">MDGRRDVFLNEEWPALGDSEALEKQLEQCTALVNDIHTIQPSVNGINEVGLYLKKEAEPQFAVHIQKELDELNSQWENVCKQAYAKKSALKGGLDKTMALRKEMQEMQEWINQAEEDYLERDFTYKTPEELRKAVEELKRAQEEVHSKELKVKLLTDSVNSFIAKAPPTAHDALRSELDVLTTNYERLCSRLDGKCKTLEEVWACWCELLSYLEQENGFLDQLEQKLDETENLEGGAEELQKALDSLEALLRHPEDNRNQIRELAQTLMDGGVLDELIQQKLDAFNTRWDELMARVALRQKELEKSVQWAQENDKTLKEIQESLANVDRHLTVYLSDHVDAQQIPQEAQKIQSELSSHDATLEEMKKKNQEKTRGKMLADVWTKFRLFQKPANFDARLAECERVLAGVKGQVGVLDIRSVEQDVVQSQLEQCMKLYKVLSEVKGEVETVIKTGRQIVQRQQTEQPKELDDRVTALKLLYNQLGSQVTESKVELEKSLKLSRKLRKELNALTEWLAATDAELTRRSAVDGMPSDLEAELAWAQSIHGEVERRQPQLQAVVELAENLKAVLRGHGGLVDDKVSLLNCNWIAVTSRAEEWLNLLLDYQQQMRTLDKGIEEVNGWIDGAEKKMDSQGPNDTVLKVLRAELELTKGKMEEVRALAQDLMSTRGENCQAQVGPKVERLNQRFDTIAQRISSGLTAASTKEVEQYHSEAQIWLDLLEEEVKQGENLKEEDFQEDKDCEEGAVKELLLKGENLQKRVPDQDKREQIRLKHNQLNRKYNTVKDLRVLRNRKALAIAPQWYQYRRKSHDLLAWLDDIQRSVDQLPDPPEGERVKEIGTEFTKKKEELKEVQGLANQLSEAGAANLVEPRQLQLNTRWVEVEGKFIPFKRQYEYLIELQALLRSVSETDFKLNSPEYWPAAYYNLPQQEHCLKEVKSSIDMLRGPVEGALARREEMVDGARPLESQRVKENAALLGSNWDKLNKLHQDRLKRWQDCNSKWHKFASDHKALEEWLGDAESTLTLAESEPAAHRQHLRVKPTHVSCLLLPDQTDAPQLDLTLTEAIPIQEVILGKVNSAGEDISQSSKPDDALHLRTQLKVVNTRWADVCQQLNERKRRSAEAHTAAAALQDNATLMLGWLDKAEATLAIPLEPAEPRHIRDTLGKVQTHMKELPAKKAAVEDLNSRNKKILLPADKQRDIRVINSRWAQVSRALPERQLEIEGLLKELEMFQGQLDNLSVWASNTRTKLEHSPEEPPPRIIDEVQVKQPEVELVLDRAAQLYKATPPSQPDKMRYAKLKEDWTVILELVRQHKDRMAALLVAKKVDASLSGSSLPESAGLSQFNKSWAELMDWLTMLDNMVQNKQVVVADLDNISTNIGHLKESLQELGLRRPVLERQVTAAQNLKNKTSNQETRSAITERIDRLQAHWEDSQTKLSDRMKQLHNMLQDSTDWLDAKKRVDLLIKQASERLESWREITYTVDDLKKQNAELKLFAKELQQWQGQVDQTNAQADKLLTLYANDDTHKVTKVNDNMMATWTHISKRVSDREAALEAALKLLQQFYLDLEKFLNWLTEAETTCNVLIDATNKERLHEQPEAARNLLAQWKDLQAEIENHTELYHSLDENGQRILTSLGDSKDGALLQRRLDNMSQRWNDLRNKTLSMRAHLDSEMAPWKRLHMSLQELLNWLRIKSQQLEQEPPVGGDVPAVHYQLDTHQSFRRDLRAKEPVVTKALDDVGVFLSELPRETPSPEQRVDISPEERAQNVGRILRKEADNVMNKWDRLNTDAVDWQRRLELALERLLELQEAEDLLDGQLRQAEMVKEAWEPVGDLLIDSLSEHMDRVKEFQEEIAPIKDDVTHMNQLASAFGPPDIQLSLSNLERIEDLNTRWRLLQISVSEHLKQLTDRDLHRSLESPFQQGISPNNVPYYIKEKPGPDQMTQTL</sequence>
<dbReference type="FunFam" id="1.20.58.60:FF:000056">
    <property type="entry name" value="utrophin isoform X1"/>
    <property type="match status" value="1"/>
</dbReference>
<dbReference type="InterPro" id="IPR002017">
    <property type="entry name" value="Spectrin_repeat"/>
</dbReference>
<dbReference type="GO" id="GO:0099536">
    <property type="term" value="P:synaptic signaling"/>
    <property type="evidence" value="ECO:0007669"/>
    <property type="project" value="TreeGrafter"/>
</dbReference>
<dbReference type="SMART" id="SM00150">
    <property type="entry name" value="SPEC"/>
    <property type="match status" value="14"/>
</dbReference>
<evidence type="ECO:0000256" key="2">
    <source>
        <dbReference type="SAM" id="MobiDB-lite"/>
    </source>
</evidence>
<dbReference type="Pfam" id="PF00435">
    <property type="entry name" value="Spectrin"/>
    <property type="match status" value="8"/>
</dbReference>
<feature type="coiled-coil region" evidence="1">
    <location>
        <begin position="213"/>
        <end position="257"/>
    </location>
</feature>
<protein>
    <recommendedName>
        <fullName evidence="5">Dystrophin</fullName>
    </recommendedName>
</protein>
<gene>
    <name evidence="3" type="ORF">Q5P01_005467</name>
</gene>
<organism evidence="3 4">
    <name type="scientific">Channa striata</name>
    <name type="common">Snakehead murrel</name>
    <name type="synonym">Ophicephalus striatus</name>
    <dbReference type="NCBI Taxonomy" id="64152"/>
    <lineage>
        <taxon>Eukaryota</taxon>
        <taxon>Metazoa</taxon>
        <taxon>Chordata</taxon>
        <taxon>Craniata</taxon>
        <taxon>Vertebrata</taxon>
        <taxon>Euteleostomi</taxon>
        <taxon>Actinopterygii</taxon>
        <taxon>Neopterygii</taxon>
        <taxon>Teleostei</taxon>
        <taxon>Neoteleostei</taxon>
        <taxon>Acanthomorphata</taxon>
        <taxon>Anabantaria</taxon>
        <taxon>Anabantiformes</taxon>
        <taxon>Channoidei</taxon>
        <taxon>Channidae</taxon>
        <taxon>Channa</taxon>
    </lineage>
</organism>
<name>A0AA88NGH2_CHASR</name>
<dbReference type="Gene3D" id="1.20.58.60">
    <property type="match status" value="11"/>
</dbReference>
<comment type="caution">
    <text evidence="3">The sequence shown here is derived from an EMBL/GenBank/DDBJ whole genome shotgun (WGS) entry which is preliminary data.</text>
</comment>
<accession>A0AA88NGH2</accession>
<keyword evidence="4" id="KW-1185">Reference proteome</keyword>
<keyword evidence="1" id="KW-0175">Coiled coil</keyword>
<evidence type="ECO:0008006" key="5">
    <source>
        <dbReference type="Google" id="ProtNLM"/>
    </source>
</evidence>
<feature type="coiled-coil region" evidence="1">
    <location>
        <begin position="1482"/>
        <end position="1516"/>
    </location>
</feature>
<evidence type="ECO:0000313" key="4">
    <source>
        <dbReference type="Proteomes" id="UP001187415"/>
    </source>
</evidence>
<feature type="region of interest" description="Disordered" evidence="2">
    <location>
        <begin position="1922"/>
        <end position="1941"/>
    </location>
</feature>
<dbReference type="PANTHER" id="PTHR12268:SF25">
    <property type="entry name" value="DYSTROPHIN"/>
    <property type="match status" value="1"/>
</dbReference>
<proteinExistence type="predicted"/>
<dbReference type="SUPFAM" id="SSF46966">
    <property type="entry name" value="Spectrin repeat"/>
    <property type="match status" value="12"/>
</dbReference>
<dbReference type="CDD" id="cd00176">
    <property type="entry name" value="SPEC"/>
    <property type="match status" value="5"/>
</dbReference>
<dbReference type="GO" id="GO:0045202">
    <property type="term" value="C:synapse"/>
    <property type="evidence" value="ECO:0007669"/>
    <property type="project" value="GOC"/>
</dbReference>
<dbReference type="InterPro" id="IPR050774">
    <property type="entry name" value="KCMF1/Dystrophin"/>
</dbReference>
<feature type="coiled-coil region" evidence="1">
    <location>
        <begin position="97"/>
        <end position="158"/>
    </location>
</feature>
<dbReference type="InterPro" id="IPR018159">
    <property type="entry name" value="Spectrin/alpha-actinin"/>
</dbReference>
<evidence type="ECO:0000256" key="1">
    <source>
        <dbReference type="SAM" id="Coils"/>
    </source>
</evidence>